<feature type="compositionally biased region" description="Basic and acidic residues" evidence="1">
    <location>
        <begin position="68"/>
        <end position="87"/>
    </location>
</feature>
<comment type="caution">
    <text evidence="2">The sequence shown here is derived from an EMBL/GenBank/DDBJ whole genome shotgun (WGS) entry which is preliminary data.</text>
</comment>
<evidence type="ECO:0000313" key="2">
    <source>
        <dbReference type="EMBL" id="GFS40832.1"/>
    </source>
</evidence>
<accession>A0A8X6MB31</accession>
<dbReference type="AlphaFoldDB" id="A0A8X6MB31"/>
<dbReference type="EMBL" id="BMAV01025355">
    <property type="protein sequence ID" value="GFS40832.1"/>
    <property type="molecule type" value="Genomic_DNA"/>
</dbReference>
<dbReference type="OrthoDB" id="10595723at2759"/>
<keyword evidence="3" id="KW-1185">Reference proteome</keyword>
<feature type="region of interest" description="Disordered" evidence="1">
    <location>
        <begin position="1"/>
        <end position="87"/>
    </location>
</feature>
<protein>
    <submittedName>
        <fullName evidence="2">Uncharacterized protein</fullName>
    </submittedName>
</protein>
<gene>
    <name evidence="2" type="ORF">TNIN_309941</name>
</gene>
<evidence type="ECO:0000313" key="3">
    <source>
        <dbReference type="Proteomes" id="UP000886998"/>
    </source>
</evidence>
<sequence length="87" mass="10360">MNTHHAQENTAIQRETMGNASTRSKSKDVLCCRRTMEQLRKKDRSPERWTKKLRNERETVEKTPLTSFREDREISRVGSDSHVHHQR</sequence>
<dbReference type="Proteomes" id="UP000886998">
    <property type="component" value="Unassembled WGS sequence"/>
</dbReference>
<organism evidence="2 3">
    <name type="scientific">Trichonephila inaurata madagascariensis</name>
    <dbReference type="NCBI Taxonomy" id="2747483"/>
    <lineage>
        <taxon>Eukaryota</taxon>
        <taxon>Metazoa</taxon>
        <taxon>Ecdysozoa</taxon>
        <taxon>Arthropoda</taxon>
        <taxon>Chelicerata</taxon>
        <taxon>Arachnida</taxon>
        <taxon>Araneae</taxon>
        <taxon>Araneomorphae</taxon>
        <taxon>Entelegynae</taxon>
        <taxon>Araneoidea</taxon>
        <taxon>Nephilidae</taxon>
        <taxon>Trichonephila</taxon>
        <taxon>Trichonephila inaurata</taxon>
    </lineage>
</organism>
<proteinExistence type="predicted"/>
<evidence type="ECO:0000256" key="1">
    <source>
        <dbReference type="SAM" id="MobiDB-lite"/>
    </source>
</evidence>
<name>A0A8X6MB31_9ARAC</name>
<reference evidence="2" key="1">
    <citation type="submission" date="2020-08" db="EMBL/GenBank/DDBJ databases">
        <title>Multicomponent nature underlies the extraordinary mechanical properties of spider dragline silk.</title>
        <authorList>
            <person name="Kono N."/>
            <person name="Nakamura H."/>
            <person name="Mori M."/>
            <person name="Yoshida Y."/>
            <person name="Ohtoshi R."/>
            <person name="Malay A.D."/>
            <person name="Moran D.A.P."/>
            <person name="Tomita M."/>
            <person name="Numata K."/>
            <person name="Arakawa K."/>
        </authorList>
    </citation>
    <scope>NUCLEOTIDE SEQUENCE</scope>
</reference>
<feature type="compositionally biased region" description="Basic and acidic residues" evidence="1">
    <location>
        <begin position="25"/>
        <end position="61"/>
    </location>
</feature>
<feature type="compositionally biased region" description="Polar residues" evidence="1">
    <location>
        <begin position="1"/>
        <end position="23"/>
    </location>
</feature>